<dbReference type="PANTHER" id="PTHR42944">
    <property type="entry name" value="ADENINE DNA GLYCOSYLASE"/>
    <property type="match status" value="1"/>
</dbReference>
<evidence type="ECO:0000259" key="14">
    <source>
        <dbReference type="SMART" id="SM00478"/>
    </source>
</evidence>
<dbReference type="SUPFAM" id="SSF48150">
    <property type="entry name" value="DNA-glycosylase"/>
    <property type="match status" value="1"/>
</dbReference>
<gene>
    <name evidence="15" type="ORF">FB554_0090</name>
</gene>
<evidence type="ECO:0000313" key="15">
    <source>
        <dbReference type="EMBL" id="TQL31975.1"/>
    </source>
</evidence>
<keyword evidence="16" id="KW-1185">Reference proteome</keyword>
<keyword evidence="7" id="KW-0479">Metal-binding</keyword>
<evidence type="ECO:0000256" key="6">
    <source>
        <dbReference type="ARBA" id="ARBA00022485"/>
    </source>
</evidence>
<organism evidence="15 16">
    <name type="scientific">Barrientosiimonas humi</name>
    <dbReference type="NCBI Taxonomy" id="999931"/>
    <lineage>
        <taxon>Bacteria</taxon>
        <taxon>Bacillati</taxon>
        <taxon>Actinomycetota</taxon>
        <taxon>Actinomycetes</taxon>
        <taxon>Micrococcales</taxon>
        <taxon>Dermacoccaceae</taxon>
        <taxon>Barrientosiimonas</taxon>
    </lineage>
</organism>
<evidence type="ECO:0000256" key="7">
    <source>
        <dbReference type="ARBA" id="ARBA00022723"/>
    </source>
</evidence>
<evidence type="ECO:0000256" key="3">
    <source>
        <dbReference type="ARBA" id="ARBA00008343"/>
    </source>
</evidence>
<keyword evidence="11" id="KW-0411">Iron-sulfur</keyword>
<evidence type="ECO:0000256" key="1">
    <source>
        <dbReference type="ARBA" id="ARBA00000843"/>
    </source>
</evidence>
<evidence type="ECO:0000256" key="5">
    <source>
        <dbReference type="ARBA" id="ARBA00022023"/>
    </source>
</evidence>
<dbReference type="InterPro" id="IPR044298">
    <property type="entry name" value="MIG/MutY"/>
</dbReference>
<dbReference type="GO" id="GO:0034039">
    <property type="term" value="F:8-oxo-7,8-dihydroguanine DNA N-glycosylase activity"/>
    <property type="evidence" value="ECO:0007669"/>
    <property type="project" value="TreeGrafter"/>
</dbReference>
<dbReference type="Gene3D" id="1.10.340.30">
    <property type="entry name" value="Hypothetical protein, domain 2"/>
    <property type="match status" value="1"/>
</dbReference>
<dbReference type="Gene3D" id="1.10.1670.10">
    <property type="entry name" value="Helix-hairpin-Helix base-excision DNA repair enzymes (C-terminal)"/>
    <property type="match status" value="1"/>
</dbReference>
<evidence type="ECO:0000256" key="2">
    <source>
        <dbReference type="ARBA" id="ARBA00001966"/>
    </source>
</evidence>
<dbReference type="RefSeq" id="WP_142004138.1">
    <property type="nucleotide sequence ID" value="NZ_CAJTBP010000001.1"/>
</dbReference>
<evidence type="ECO:0000256" key="8">
    <source>
        <dbReference type="ARBA" id="ARBA00022763"/>
    </source>
</evidence>
<dbReference type="InterPro" id="IPR023170">
    <property type="entry name" value="HhH_base_excis_C"/>
</dbReference>
<dbReference type="InterPro" id="IPR000445">
    <property type="entry name" value="HhH_motif"/>
</dbReference>
<keyword evidence="13" id="KW-0326">Glycosidase</keyword>
<dbReference type="GO" id="GO:0046872">
    <property type="term" value="F:metal ion binding"/>
    <property type="evidence" value="ECO:0007669"/>
    <property type="project" value="UniProtKB-KW"/>
</dbReference>
<dbReference type="FunFam" id="1.10.340.30:FF:000003">
    <property type="entry name" value="A/G-specific adenine glycosylase"/>
    <property type="match status" value="1"/>
</dbReference>
<dbReference type="InterPro" id="IPR003265">
    <property type="entry name" value="HhH-GPD_domain"/>
</dbReference>
<comment type="catalytic activity">
    <reaction evidence="1">
        <text>Hydrolyzes free adenine bases from 7,8-dihydro-8-oxoguanine:adenine mismatched double-stranded DNA, leaving an apurinic site.</text>
        <dbReference type="EC" id="3.2.2.31"/>
    </reaction>
</comment>
<comment type="similarity">
    <text evidence="3">Belongs to the Nth/MutY family.</text>
</comment>
<evidence type="ECO:0000256" key="9">
    <source>
        <dbReference type="ARBA" id="ARBA00022801"/>
    </source>
</evidence>
<dbReference type="Pfam" id="PF00633">
    <property type="entry name" value="HHH"/>
    <property type="match status" value="1"/>
</dbReference>
<evidence type="ECO:0000256" key="4">
    <source>
        <dbReference type="ARBA" id="ARBA00012045"/>
    </source>
</evidence>
<keyword evidence="12" id="KW-0234">DNA repair</keyword>
<dbReference type="PROSITE" id="PS01155">
    <property type="entry name" value="ENDONUCLEASE_III_2"/>
    <property type="match status" value="1"/>
</dbReference>
<dbReference type="GO" id="GO:0051539">
    <property type="term" value="F:4 iron, 4 sulfur cluster binding"/>
    <property type="evidence" value="ECO:0007669"/>
    <property type="project" value="UniProtKB-KW"/>
</dbReference>
<dbReference type="CDD" id="cd00056">
    <property type="entry name" value="ENDO3c"/>
    <property type="match status" value="1"/>
</dbReference>
<dbReference type="GO" id="GO:0006298">
    <property type="term" value="P:mismatch repair"/>
    <property type="evidence" value="ECO:0007669"/>
    <property type="project" value="TreeGrafter"/>
</dbReference>
<dbReference type="GO" id="GO:0000701">
    <property type="term" value="F:purine-specific mismatch base pair DNA N-glycosylase activity"/>
    <property type="evidence" value="ECO:0007669"/>
    <property type="project" value="UniProtKB-EC"/>
</dbReference>
<dbReference type="SMART" id="SM00478">
    <property type="entry name" value="ENDO3c"/>
    <property type="match status" value="1"/>
</dbReference>
<proteinExistence type="inferred from homology"/>
<dbReference type="InterPro" id="IPR004036">
    <property type="entry name" value="Endonuclease-III-like_CS2"/>
</dbReference>
<dbReference type="SMART" id="SM00525">
    <property type="entry name" value="FES"/>
    <property type="match status" value="1"/>
</dbReference>
<feature type="domain" description="HhH-GPD" evidence="14">
    <location>
        <begin position="41"/>
        <end position="193"/>
    </location>
</feature>
<evidence type="ECO:0000256" key="12">
    <source>
        <dbReference type="ARBA" id="ARBA00023204"/>
    </source>
</evidence>
<keyword evidence="6" id="KW-0004">4Fe-4S</keyword>
<dbReference type="PANTHER" id="PTHR42944:SF1">
    <property type="entry name" value="ADENINE DNA GLYCOSYLASE"/>
    <property type="match status" value="1"/>
</dbReference>
<dbReference type="GO" id="GO:0032357">
    <property type="term" value="F:oxidized purine DNA binding"/>
    <property type="evidence" value="ECO:0007669"/>
    <property type="project" value="TreeGrafter"/>
</dbReference>
<evidence type="ECO:0000256" key="10">
    <source>
        <dbReference type="ARBA" id="ARBA00023004"/>
    </source>
</evidence>
<evidence type="ECO:0000256" key="11">
    <source>
        <dbReference type="ARBA" id="ARBA00023014"/>
    </source>
</evidence>
<evidence type="ECO:0000256" key="13">
    <source>
        <dbReference type="ARBA" id="ARBA00023295"/>
    </source>
</evidence>
<sequence length="298" mass="32812">MTEQADALHRRVLEWYAREQRDLPWRRPDASPWGVLVSEVMLQQTPVVRVLPVWQEWLTRWPTPADLAAEAPGEAVRAWGRLGYPRRALRLHAAGTAIAERHGGRVPGTVAELRELPGVGEYTAAAVAAFAFGRRVAVVDTNVRRVEARLVTGVQHAAPSLTTAERQVAESLLPQSDSDAKVWNVAVMELGALVCTARAPRCSDCPVESSCAWVANGRPAYVGPARRGQAWAGTDRQVRGRLLQVLRESDGPVPHDRLREVWDDEVQRERCLDGLVADGLVEPVGEAEFSLPRAGRAR</sequence>
<dbReference type="Proteomes" id="UP000318336">
    <property type="component" value="Unassembled WGS sequence"/>
</dbReference>
<dbReference type="GO" id="GO:0006284">
    <property type="term" value="P:base-excision repair"/>
    <property type="evidence" value="ECO:0007669"/>
    <property type="project" value="InterPro"/>
</dbReference>
<dbReference type="GO" id="GO:0035485">
    <property type="term" value="F:adenine/guanine mispair binding"/>
    <property type="evidence" value="ECO:0007669"/>
    <property type="project" value="TreeGrafter"/>
</dbReference>
<dbReference type="EC" id="3.2.2.31" evidence="4"/>
<dbReference type="InterPro" id="IPR011257">
    <property type="entry name" value="DNA_glycosylase"/>
</dbReference>
<keyword evidence="9" id="KW-0378">Hydrolase</keyword>
<comment type="cofactor">
    <cofactor evidence="2">
        <name>[4Fe-4S] cluster</name>
        <dbReference type="ChEBI" id="CHEBI:49883"/>
    </cofactor>
</comment>
<keyword evidence="10" id="KW-0408">Iron</keyword>
<dbReference type="AlphaFoldDB" id="A0A542X820"/>
<accession>A0A542X820</accession>
<comment type="caution">
    <text evidence="15">The sequence shown here is derived from an EMBL/GenBank/DDBJ whole genome shotgun (WGS) entry which is preliminary data.</text>
</comment>
<keyword evidence="8" id="KW-0227">DNA damage</keyword>
<dbReference type="OrthoDB" id="9802365at2"/>
<dbReference type="InterPro" id="IPR003651">
    <property type="entry name" value="Endonuclease3_FeS-loop_motif"/>
</dbReference>
<dbReference type="EMBL" id="VFOK01000001">
    <property type="protein sequence ID" value="TQL31975.1"/>
    <property type="molecule type" value="Genomic_DNA"/>
</dbReference>
<reference evidence="15 16" key="1">
    <citation type="submission" date="2019-06" db="EMBL/GenBank/DDBJ databases">
        <title>Sequencing the genomes of 1000 actinobacteria strains.</title>
        <authorList>
            <person name="Klenk H.-P."/>
        </authorList>
    </citation>
    <scope>NUCLEOTIDE SEQUENCE [LARGE SCALE GENOMIC DNA]</scope>
    <source>
        <strain evidence="15 16">DSM 24617</strain>
    </source>
</reference>
<name>A0A542X820_9MICO</name>
<dbReference type="Pfam" id="PF00730">
    <property type="entry name" value="HhH-GPD"/>
    <property type="match status" value="1"/>
</dbReference>
<protein>
    <recommendedName>
        <fullName evidence="5">Adenine DNA glycosylase</fullName>
        <ecNumber evidence="4">3.2.2.31</ecNumber>
    </recommendedName>
</protein>
<evidence type="ECO:0000313" key="16">
    <source>
        <dbReference type="Proteomes" id="UP000318336"/>
    </source>
</evidence>